<dbReference type="InterPro" id="IPR007248">
    <property type="entry name" value="Mpv17_PMP22"/>
</dbReference>
<dbReference type="EMBL" id="LSRX01005438">
    <property type="protein sequence ID" value="OLP73458.1"/>
    <property type="molecule type" value="Genomic_DNA"/>
</dbReference>
<comment type="similarity">
    <text evidence="2">Belongs to the peroxisomal membrane protein PXMP2/4 family.</text>
</comment>
<evidence type="ECO:0000256" key="5">
    <source>
        <dbReference type="ARBA" id="ARBA00023136"/>
    </source>
</evidence>
<feature type="non-terminal residue" evidence="6">
    <location>
        <position position="125"/>
    </location>
</feature>
<evidence type="ECO:0000256" key="4">
    <source>
        <dbReference type="ARBA" id="ARBA00022989"/>
    </source>
</evidence>
<evidence type="ECO:0000256" key="2">
    <source>
        <dbReference type="ARBA" id="ARBA00006824"/>
    </source>
</evidence>
<dbReference type="Pfam" id="PF04117">
    <property type="entry name" value="Mpv17_PMP22"/>
    <property type="match status" value="1"/>
</dbReference>
<keyword evidence="5" id="KW-0472">Membrane</keyword>
<keyword evidence="7" id="KW-1185">Reference proteome</keyword>
<name>A0A1Q9BRY9_SYMMI</name>
<dbReference type="AlphaFoldDB" id="A0A1Q9BRY9"/>
<evidence type="ECO:0000256" key="3">
    <source>
        <dbReference type="ARBA" id="ARBA00022692"/>
    </source>
</evidence>
<dbReference type="OrthoDB" id="430207at2759"/>
<accession>A0A1Q9BRY9</accession>
<organism evidence="6 7">
    <name type="scientific">Symbiodinium microadriaticum</name>
    <name type="common">Dinoflagellate</name>
    <name type="synonym">Zooxanthella microadriatica</name>
    <dbReference type="NCBI Taxonomy" id="2951"/>
    <lineage>
        <taxon>Eukaryota</taxon>
        <taxon>Sar</taxon>
        <taxon>Alveolata</taxon>
        <taxon>Dinophyceae</taxon>
        <taxon>Suessiales</taxon>
        <taxon>Symbiodiniaceae</taxon>
        <taxon>Symbiodinium</taxon>
    </lineage>
</organism>
<feature type="non-terminal residue" evidence="6">
    <location>
        <position position="1"/>
    </location>
</feature>
<proteinExistence type="inferred from homology"/>
<keyword evidence="4" id="KW-1133">Transmembrane helix</keyword>
<evidence type="ECO:0000256" key="1">
    <source>
        <dbReference type="ARBA" id="ARBA00004141"/>
    </source>
</evidence>
<keyword evidence="3" id="KW-0812">Transmembrane</keyword>
<protein>
    <submittedName>
        <fullName evidence="6">Uncharacterized protein</fullName>
    </submittedName>
</protein>
<comment type="subcellular location">
    <subcellularLocation>
        <location evidence="1">Membrane</location>
        <topology evidence="1">Multi-pass membrane protein</topology>
    </subcellularLocation>
</comment>
<comment type="caution">
    <text evidence="6">The sequence shown here is derived from an EMBL/GenBank/DDBJ whole genome shotgun (WGS) entry which is preliminary data.</text>
</comment>
<sequence length="125" mass="13484">PALGGLLGEALSSSFLAACSCAVAQALRRRASLRELASFTLQAAPPFGHLWFELLEVKLGPGRILVKTLVATRPSIRERPGALQVLGGLLSGQSWAEVRRNVRQNLVQVLVASWKVWPAAVLFTQ</sequence>
<dbReference type="GO" id="GO:0016020">
    <property type="term" value="C:membrane"/>
    <property type="evidence" value="ECO:0007669"/>
    <property type="project" value="UniProtKB-SubCell"/>
</dbReference>
<evidence type="ECO:0000313" key="7">
    <source>
        <dbReference type="Proteomes" id="UP000186817"/>
    </source>
</evidence>
<evidence type="ECO:0000313" key="6">
    <source>
        <dbReference type="EMBL" id="OLP73458.1"/>
    </source>
</evidence>
<dbReference type="Proteomes" id="UP000186817">
    <property type="component" value="Unassembled WGS sequence"/>
</dbReference>
<reference evidence="6 7" key="1">
    <citation type="submission" date="2016-02" db="EMBL/GenBank/DDBJ databases">
        <title>Genome analysis of coral dinoflagellate symbionts highlights evolutionary adaptations to a symbiotic lifestyle.</title>
        <authorList>
            <person name="Aranda M."/>
            <person name="Li Y."/>
            <person name="Liew Y.J."/>
            <person name="Baumgarten S."/>
            <person name="Simakov O."/>
            <person name="Wilson M."/>
            <person name="Piel J."/>
            <person name="Ashoor H."/>
            <person name="Bougouffa S."/>
            <person name="Bajic V.B."/>
            <person name="Ryu T."/>
            <person name="Ravasi T."/>
            <person name="Bayer T."/>
            <person name="Micklem G."/>
            <person name="Kim H."/>
            <person name="Bhak J."/>
            <person name="Lajeunesse T.C."/>
            <person name="Voolstra C.R."/>
        </authorList>
    </citation>
    <scope>NUCLEOTIDE SEQUENCE [LARGE SCALE GENOMIC DNA]</scope>
    <source>
        <strain evidence="6 7">CCMP2467</strain>
    </source>
</reference>
<gene>
    <name evidence="6" type="ORF">AK812_SmicGene47297</name>
</gene>